<keyword evidence="1" id="KW-0472">Membrane</keyword>
<protein>
    <submittedName>
        <fullName evidence="2">Uncharacterized protein</fullName>
    </submittedName>
</protein>
<reference evidence="2 3" key="1">
    <citation type="submission" date="2016-10" db="EMBL/GenBank/DDBJ databases">
        <authorList>
            <person name="de Groot N.N."/>
        </authorList>
    </citation>
    <scope>NUCLEOTIDE SEQUENCE [LARGE SCALE GENOMIC DNA]</scope>
    <source>
        <strain evidence="2 3">CGMCC 1.5070</strain>
    </source>
</reference>
<dbReference type="AlphaFoldDB" id="A0A1H8EI96"/>
<dbReference type="EMBL" id="FOCG01000011">
    <property type="protein sequence ID" value="SEN19202.1"/>
    <property type="molecule type" value="Genomic_DNA"/>
</dbReference>
<name>A0A1H8EI96_9FIRM</name>
<organism evidence="2 3">
    <name type="scientific">Hydrogenoanaerobacterium saccharovorans</name>
    <dbReference type="NCBI Taxonomy" id="474960"/>
    <lineage>
        <taxon>Bacteria</taxon>
        <taxon>Bacillati</taxon>
        <taxon>Bacillota</taxon>
        <taxon>Clostridia</taxon>
        <taxon>Eubacteriales</taxon>
        <taxon>Oscillospiraceae</taxon>
        <taxon>Hydrogenoanaerobacterium</taxon>
    </lineage>
</organism>
<keyword evidence="1" id="KW-1133">Transmembrane helix</keyword>
<proteinExistence type="predicted"/>
<feature type="transmembrane region" description="Helical" evidence="1">
    <location>
        <begin position="37"/>
        <end position="64"/>
    </location>
</feature>
<evidence type="ECO:0000256" key="1">
    <source>
        <dbReference type="SAM" id="Phobius"/>
    </source>
</evidence>
<keyword evidence="1" id="KW-0812">Transmembrane</keyword>
<accession>A0A1H8EI96</accession>
<gene>
    <name evidence="2" type="ORF">SAMN05216180_3031</name>
</gene>
<evidence type="ECO:0000313" key="2">
    <source>
        <dbReference type="EMBL" id="SEN19202.1"/>
    </source>
</evidence>
<dbReference type="STRING" id="474960.SAMN05216180_3031"/>
<keyword evidence="3" id="KW-1185">Reference proteome</keyword>
<sequence length="84" mass="9582">MLLEWICNIFFSLAYFVLKLIPSFPQVDGLNISMSPLFYVLGFINNFVSLRVVSGCLLTVLVVFNCKYVWSLICWVIKKIPGVS</sequence>
<feature type="transmembrane region" description="Helical" evidence="1">
    <location>
        <begin position="5"/>
        <end position="25"/>
    </location>
</feature>
<evidence type="ECO:0000313" key="3">
    <source>
        <dbReference type="Proteomes" id="UP000199158"/>
    </source>
</evidence>
<dbReference type="Proteomes" id="UP000199158">
    <property type="component" value="Unassembled WGS sequence"/>
</dbReference>